<evidence type="ECO:0000313" key="1">
    <source>
        <dbReference type="EMBL" id="SVE42836.1"/>
    </source>
</evidence>
<accession>A0A383DEB1</accession>
<organism evidence="1">
    <name type="scientific">marine metagenome</name>
    <dbReference type="NCBI Taxonomy" id="408172"/>
    <lineage>
        <taxon>unclassified sequences</taxon>
        <taxon>metagenomes</taxon>
        <taxon>ecological metagenomes</taxon>
    </lineage>
</organism>
<sequence>MENIRMKHANRVKVLDSQVKNLTRQDHIEQVAFEKFHLHHPNPESLVVYIGD</sequence>
<proteinExistence type="predicted"/>
<gene>
    <name evidence="1" type="ORF">METZ01_LOCUS495690</name>
</gene>
<protein>
    <submittedName>
        <fullName evidence="1">Uncharacterized protein</fullName>
    </submittedName>
</protein>
<dbReference type="AlphaFoldDB" id="A0A383DEB1"/>
<name>A0A383DEB1_9ZZZZ</name>
<reference evidence="1" key="1">
    <citation type="submission" date="2018-05" db="EMBL/GenBank/DDBJ databases">
        <authorList>
            <person name="Lanie J.A."/>
            <person name="Ng W.-L."/>
            <person name="Kazmierczak K.M."/>
            <person name="Andrzejewski T.M."/>
            <person name="Davidsen T.M."/>
            <person name="Wayne K.J."/>
            <person name="Tettelin H."/>
            <person name="Glass J.I."/>
            <person name="Rusch D."/>
            <person name="Podicherti R."/>
            <person name="Tsui H.-C.T."/>
            <person name="Winkler M.E."/>
        </authorList>
    </citation>
    <scope>NUCLEOTIDE SEQUENCE</scope>
</reference>
<dbReference type="EMBL" id="UINC01216623">
    <property type="protein sequence ID" value="SVE42836.1"/>
    <property type="molecule type" value="Genomic_DNA"/>
</dbReference>